<dbReference type="Proteomes" id="UP000651112">
    <property type="component" value="Unassembled WGS sequence"/>
</dbReference>
<dbReference type="SUPFAM" id="SSF53613">
    <property type="entry name" value="Ribokinase-like"/>
    <property type="match status" value="1"/>
</dbReference>
<dbReference type="GO" id="GO:0016301">
    <property type="term" value="F:kinase activity"/>
    <property type="evidence" value="ECO:0007669"/>
    <property type="project" value="UniProtKB-KW"/>
</dbReference>
<dbReference type="EMBL" id="JACNYL010000004">
    <property type="protein sequence ID" value="MBD1423197.1"/>
    <property type="molecule type" value="Genomic_DNA"/>
</dbReference>
<name>A0ABR7XVX8_9SPHI</name>
<evidence type="ECO:0000313" key="5">
    <source>
        <dbReference type="EMBL" id="MBD1423197.1"/>
    </source>
</evidence>
<dbReference type="InterPro" id="IPR011611">
    <property type="entry name" value="PfkB_dom"/>
</dbReference>
<gene>
    <name evidence="5" type="ORF">H8B21_16645</name>
</gene>
<accession>A0ABR7XVX8</accession>
<evidence type="ECO:0000256" key="1">
    <source>
        <dbReference type="ARBA" id="ARBA00010688"/>
    </source>
</evidence>
<dbReference type="PROSITE" id="PS00584">
    <property type="entry name" value="PFKB_KINASES_2"/>
    <property type="match status" value="1"/>
</dbReference>
<comment type="similarity">
    <text evidence="1">Belongs to the carbohydrate kinase PfkB family.</text>
</comment>
<dbReference type="InterPro" id="IPR050306">
    <property type="entry name" value="PfkB_Carbo_kinase"/>
</dbReference>
<keyword evidence="2" id="KW-0808">Transferase</keyword>
<evidence type="ECO:0000256" key="3">
    <source>
        <dbReference type="ARBA" id="ARBA00022777"/>
    </source>
</evidence>
<dbReference type="InterPro" id="IPR002173">
    <property type="entry name" value="Carboh/pur_kinase_PfkB_CS"/>
</dbReference>
<protein>
    <submittedName>
        <fullName evidence="5">Carbohydrate kinase</fullName>
    </submittedName>
</protein>
<dbReference type="InterPro" id="IPR029056">
    <property type="entry name" value="Ribokinase-like"/>
</dbReference>
<evidence type="ECO:0000256" key="2">
    <source>
        <dbReference type="ARBA" id="ARBA00022679"/>
    </source>
</evidence>
<sequence length="294" mass="32825">MNMNYQVVCFGEILFDIVDGVSKPGGAPFNVAYHLKQASVSSFLISSVGNDAYGEDLLNVLKTWGLDTKGIAISDSHKTGEAIVKKGEDGQPEYDLVYPVAWDYIPWREEYIPVIDNGSAFVFGSLSSRNPESYDTLKECLKYSSLNVFDINIRPPHFDQLVLEYLLDKTHILKLNDTELTLLSQWYGSKEGEEKVRVASIRERFNIDEVIVTKGAEGASYYSNEIELHRAAIKIKVADTIGSGDAFLAGFLSKRLDKSSTIEESFFEGIQKGAYVASQYGACPSYKEYSEILR</sequence>
<dbReference type="PANTHER" id="PTHR43085">
    <property type="entry name" value="HEXOKINASE FAMILY MEMBER"/>
    <property type="match status" value="1"/>
</dbReference>
<dbReference type="Gene3D" id="3.40.1190.20">
    <property type="match status" value="1"/>
</dbReference>
<feature type="domain" description="Carbohydrate kinase PfkB" evidence="4">
    <location>
        <begin position="20"/>
        <end position="285"/>
    </location>
</feature>
<evidence type="ECO:0000313" key="6">
    <source>
        <dbReference type="Proteomes" id="UP000651112"/>
    </source>
</evidence>
<comment type="caution">
    <text evidence="5">The sequence shown here is derived from an EMBL/GenBank/DDBJ whole genome shotgun (WGS) entry which is preliminary data.</text>
</comment>
<keyword evidence="6" id="KW-1185">Reference proteome</keyword>
<dbReference type="CDD" id="cd01167">
    <property type="entry name" value="bac_FRK"/>
    <property type="match status" value="1"/>
</dbReference>
<dbReference type="PANTHER" id="PTHR43085:SF57">
    <property type="entry name" value="CARBOHYDRATE KINASE PFKB DOMAIN-CONTAINING PROTEIN"/>
    <property type="match status" value="1"/>
</dbReference>
<evidence type="ECO:0000259" key="4">
    <source>
        <dbReference type="Pfam" id="PF00294"/>
    </source>
</evidence>
<proteinExistence type="inferred from homology"/>
<dbReference type="Pfam" id="PF00294">
    <property type="entry name" value="PfkB"/>
    <property type="match status" value="1"/>
</dbReference>
<reference evidence="5 6" key="1">
    <citation type="submission" date="2020-08" db="EMBL/GenBank/DDBJ databases">
        <title>Sphingobacterium sp. DN00404 isolated from aquaculture water.</title>
        <authorList>
            <person name="Zhang M."/>
        </authorList>
    </citation>
    <scope>NUCLEOTIDE SEQUENCE [LARGE SCALE GENOMIC DNA]</scope>
    <source>
        <strain evidence="5 6">KCTC 42746</strain>
    </source>
</reference>
<keyword evidence="3 5" id="KW-0418">Kinase</keyword>
<organism evidence="5 6">
    <name type="scientific">Sphingobacterium chuzhouense</name>
    <dbReference type="NCBI Taxonomy" id="1742264"/>
    <lineage>
        <taxon>Bacteria</taxon>
        <taxon>Pseudomonadati</taxon>
        <taxon>Bacteroidota</taxon>
        <taxon>Sphingobacteriia</taxon>
        <taxon>Sphingobacteriales</taxon>
        <taxon>Sphingobacteriaceae</taxon>
        <taxon>Sphingobacterium</taxon>
    </lineage>
</organism>